<dbReference type="FunFam" id="4.10.75.10:FF:000001">
    <property type="entry name" value="Anosmin 1"/>
    <property type="match status" value="1"/>
</dbReference>
<name>A0ABD0KIV3_9CAEN</name>
<comment type="caution">
    <text evidence="4">The sequence shown here is derived from an EMBL/GenBank/DDBJ whole genome shotgun (WGS) entry which is preliminary data.</text>
</comment>
<feature type="region of interest" description="Disordered" evidence="1">
    <location>
        <begin position="340"/>
        <end position="360"/>
    </location>
</feature>
<keyword evidence="5" id="KW-1185">Reference proteome</keyword>
<dbReference type="Pfam" id="PF00095">
    <property type="entry name" value="WAP"/>
    <property type="match status" value="1"/>
</dbReference>
<dbReference type="Gene3D" id="2.60.40.10">
    <property type="entry name" value="Immunoglobulins"/>
    <property type="match status" value="3"/>
</dbReference>
<dbReference type="SMART" id="SM00217">
    <property type="entry name" value="WAP"/>
    <property type="match status" value="1"/>
</dbReference>
<dbReference type="InterPro" id="IPR008197">
    <property type="entry name" value="WAP_dom"/>
</dbReference>
<dbReference type="PRINTS" id="PR00003">
    <property type="entry name" value="4DISULPHCORE"/>
</dbReference>
<evidence type="ECO:0008006" key="6">
    <source>
        <dbReference type="Google" id="ProtNLM"/>
    </source>
</evidence>
<dbReference type="PROSITE" id="PS50853">
    <property type="entry name" value="FN3"/>
    <property type="match status" value="2"/>
</dbReference>
<dbReference type="EMBL" id="JACVVK020000172">
    <property type="protein sequence ID" value="KAK7486906.1"/>
    <property type="molecule type" value="Genomic_DNA"/>
</dbReference>
<feature type="domain" description="Fibronectin type-III" evidence="2">
    <location>
        <begin position="239"/>
        <end position="349"/>
    </location>
</feature>
<dbReference type="PANTHER" id="PTHR14131:SF5">
    <property type="entry name" value="ANOSMIN-1"/>
    <property type="match status" value="1"/>
</dbReference>
<dbReference type="Pfam" id="PF00041">
    <property type="entry name" value="fn3"/>
    <property type="match status" value="2"/>
</dbReference>
<dbReference type="PROSITE" id="PS51390">
    <property type="entry name" value="WAP"/>
    <property type="match status" value="1"/>
</dbReference>
<dbReference type="InterPro" id="IPR036116">
    <property type="entry name" value="FN3_sf"/>
</dbReference>
<organism evidence="4 5">
    <name type="scientific">Batillaria attramentaria</name>
    <dbReference type="NCBI Taxonomy" id="370345"/>
    <lineage>
        <taxon>Eukaryota</taxon>
        <taxon>Metazoa</taxon>
        <taxon>Spiralia</taxon>
        <taxon>Lophotrochozoa</taxon>
        <taxon>Mollusca</taxon>
        <taxon>Gastropoda</taxon>
        <taxon>Caenogastropoda</taxon>
        <taxon>Sorbeoconcha</taxon>
        <taxon>Cerithioidea</taxon>
        <taxon>Batillariidae</taxon>
        <taxon>Batillaria</taxon>
    </lineage>
</organism>
<accession>A0ABD0KIV3</accession>
<evidence type="ECO:0000313" key="4">
    <source>
        <dbReference type="EMBL" id="KAK7486906.1"/>
    </source>
</evidence>
<evidence type="ECO:0000256" key="1">
    <source>
        <dbReference type="SAM" id="MobiDB-lite"/>
    </source>
</evidence>
<gene>
    <name evidence="4" type="ORF">BaRGS_00021877</name>
</gene>
<dbReference type="Proteomes" id="UP001519460">
    <property type="component" value="Unassembled WGS sequence"/>
</dbReference>
<dbReference type="SMART" id="SM00060">
    <property type="entry name" value="FN3"/>
    <property type="match status" value="3"/>
</dbReference>
<feature type="domain" description="WAP" evidence="3">
    <location>
        <begin position="80"/>
        <end position="129"/>
    </location>
</feature>
<evidence type="ECO:0000259" key="2">
    <source>
        <dbReference type="PROSITE" id="PS50853"/>
    </source>
</evidence>
<feature type="domain" description="Fibronectin type-III" evidence="2">
    <location>
        <begin position="498"/>
        <end position="602"/>
    </location>
</feature>
<dbReference type="CDD" id="cd00063">
    <property type="entry name" value="FN3"/>
    <property type="match status" value="3"/>
</dbReference>
<reference evidence="4 5" key="1">
    <citation type="journal article" date="2023" name="Sci. Data">
        <title>Genome assembly of the Korean intertidal mud-creeper Batillaria attramentaria.</title>
        <authorList>
            <person name="Patra A.K."/>
            <person name="Ho P.T."/>
            <person name="Jun S."/>
            <person name="Lee S.J."/>
            <person name="Kim Y."/>
            <person name="Won Y.J."/>
        </authorList>
    </citation>
    <scope>NUCLEOTIDE SEQUENCE [LARGE SCALE GENOMIC DNA]</scope>
    <source>
        <strain evidence="4">Wonlab-2016</strain>
    </source>
</reference>
<proteinExistence type="predicted"/>
<dbReference type="Gene3D" id="4.10.75.10">
    <property type="entry name" value="Elafin-like"/>
    <property type="match status" value="1"/>
</dbReference>
<dbReference type="InterPro" id="IPR036645">
    <property type="entry name" value="Elafin-like_sf"/>
</dbReference>
<dbReference type="SUPFAM" id="SSF49265">
    <property type="entry name" value="Fibronectin type III"/>
    <property type="match status" value="2"/>
</dbReference>
<protein>
    <recommendedName>
        <fullName evidence="6">Anosmin-1-like</fullName>
    </recommendedName>
</protein>
<dbReference type="InterPro" id="IPR013783">
    <property type="entry name" value="Ig-like_fold"/>
</dbReference>
<dbReference type="PANTHER" id="PTHR14131">
    <property type="entry name" value="ANOSMIN"/>
    <property type="match status" value="1"/>
</dbReference>
<evidence type="ECO:0000313" key="5">
    <source>
        <dbReference type="Proteomes" id="UP001519460"/>
    </source>
</evidence>
<feature type="non-terminal residue" evidence="4">
    <location>
        <position position="615"/>
    </location>
</feature>
<dbReference type="SUPFAM" id="SSF57256">
    <property type="entry name" value="Elafin-like"/>
    <property type="match status" value="1"/>
</dbReference>
<dbReference type="InterPro" id="IPR042447">
    <property type="entry name" value="Anosmin-1"/>
</dbReference>
<evidence type="ECO:0000259" key="3">
    <source>
        <dbReference type="PROSITE" id="PS51390"/>
    </source>
</evidence>
<sequence>MEACGMFQGSDGDAESLKNGIRTCQRDSTCKWCLYVCERSEQDFTDLGSCQRDCQVSCSVKLPEGLSGKLQCEAARGIVSITKAGVCPPPENLKGFKSACVDSCHGDNDCPNAEKCCRNGCGNVCTNPYFAEVLPDIPSNITFKLLKTGGVLVKWEVPRPHTGRDVIWPVLYIVRWWCPYTSGAVTSITDKRRTKLQGYPTGIYPGTKCHFMVASVNLHGSRGFSKVSPYIKKFLMPSPPLHLDKGDSTLRDGRVDVTIQWQPPVYTDGLPVHRYQVFWSDSLPRASPNYMRLHMHRRTVSANQHSFVLHSLYPGTIYFVQVRAVVKWKGKNKRGKPASTYIETYAPPQPATRKSTTSESFSLLHLTPRKSTTNPSSFQPNDPKGEKTVIARVTVTQTYLHRSVLKANISWTLKPGKRARKYLIYWKAESCAGQPEHRKTRHRIEKSATTHCEYAVRVHPVSNRGRTGPASVTSFQTLSCHVTQVLAGQPPECDKTEPPGEVQGLYSETTNCVTVVRWAGVSGSRGVDGYDVKWGETGPTRFSATTVIYITTPHQLQLPANQTSVSLGQLPGRRHYTVQVTARSTAGVGQTTILHFTVPKRDTPCDPPRHQGTTT</sequence>
<dbReference type="AlphaFoldDB" id="A0ABD0KIV3"/>
<dbReference type="CDD" id="cd00199">
    <property type="entry name" value="WAP"/>
    <property type="match status" value="1"/>
</dbReference>
<dbReference type="InterPro" id="IPR003961">
    <property type="entry name" value="FN3_dom"/>
</dbReference>